<dbReference type="VEuPathDB" id="TrichDB:TRFO_38844"/>
<dbReference type="Pfam" id="PF00069">
    <property type="entry name" value="Pkinase"/>
    <property type="match status" value="1"/>
</dbReference>
<dbReference type="GO" id="GO:0035556">
    <property type="term" value="P:intracellular signal transduction"/>
    <property type="evidence" value="ECO:0007669"/>
    <property type="project" value="TreeGrafter"/>
</dbReference>
<proteinExistence type="inferred from homology"/>
<dbReference type="SMART" id="SM00220">
    <property type="entry name" value="S_TKc"/>
    <property type="match status" value="1"/>
</dbReference>
<evidence type="ECO:0000256" key="8">
    <source>
        <dbReference type="SAM" id="Phobius"/>
    </source>
</evidence>
<dbReference type="PANTHER" id="PTHR24346:SF82">
    <property type="entry name" value="KP78A-RELATED"/>
    <property type="match status" value="1"/>
</dbReference>
<dbReference type="PROSITE" id="PS00107">
    <property type="entry name" value="PROTEIN_KINASE_ATP"/>
    <property type="match status" value="1"/>
</dbReference>
<dbReference type="InterPro" id="IPR000719">
    <property type="entry name" value="Prot_kinase_dom"/>
</dbReference>
<dbReference type="PANTHER" id="PTHR24346">
    <property type="entry name" value="MAP/MICROTUBULE AFFINITY-REGULATING KINASE"/>
    <property type="match status" value="1"/>
</dbReference>
<dbReference type="Gene3D" id="1.10.510.10">
    <property type="entry name" value="Transferase(Phosphotransferase) domain 1"/>
    <property type="match status" value="1"/>
</dbReference>
<dbReference type="FunFam" id="1.10.510.10:FF:000571">
    <property type="entry name" value="Maternal embryonic leucine zipper kinase"/>
    <property type="match status" value="1"/>
</dbReference>
<keyword evidence="3 6" id="KW-0547">Nucleotide-binding</keyword>
<evidence type="ECO:0000313" key="10">
    <source>
        <dbReference type="EMBL" id="OHS94958.1"/>
    </source>
</evidence>
<gene>
    <name evidence="10" type="ORF">TRFO_38844</name>
</gene>
<evidence type="ECO:0000256" key="7">
    <source>
        <dbReference type="RuleBase" id="RU000304"/>
    </source>
</evidence>
<dbReference type="InterPro" id="IPR017441">
    <property type="entry name" value="Protein_kinase_ATP_BS"/>
</dbReference>
<dbReference type="OrthoDB" id="193931at2759"/>
<dbReference type="FunFam" id="3.30.200.20:FF:000003">
    <property type="entry name" value="Non-specific serine/threonine protein kinase"/>
    <property type="match status" value="1"/>
</dbReference>
<feature type="transmembrane region" description="Helical" evidence="8">
    <location>
        <begin position="191"/>
        <end position="213"/>
    </location>
</feature>
<keyword evidence="8" id="KW-1133">Transmembrane helix</keyword>
<dbReference type="SUPFAM" id="SSF56112">
    <property type="entry name" value="Protein kinase-like (PK-like)"/>
    <property type="match status" value="1"/>
</dbReference>
<keyword evidence="1 7" id="KW-0723">Serine/threonine-protein kinase</keyword>
<dbReference type="GO" id="GO:0005737">
    <property type="term" value="C:cytoplasm"/>
    <property type="evidence" value="ECO:0007669"/>
    <property type="project" value="TreeGrafter"/>
</dbReference>
<dbReference type="EMBL" id="MLAK01001275">
    <property type="protein sequence ID" value="OHS94958.1"/>
    <property type="molecule type" value="Genomic_DNA"/>
</dbReference>
<keyword evidence="8" id="KW-0812">Transmembrane</keyword>
<evidence type="ECO:0000256" key="6">
    <source>
        <dbReference type="PROSITE-ProRule" id="PRU10141"/>
    </source>
</evidence>
<keyword evidence="4 10" id="KW-0418">Kinase</keyword>
<keyword evidence="11" id="KW-1185">Reference proteome</keyword>
<dbReference type="Proteomes" id="UP000179807">
    <property type="component" value="Unassembled WGS sequence"/>
</dbReference>
<dbReference type="PROSITE" id="PS00108">
    <property type="entry name" value="PROTEIN_KINASE_ST"/>
    <property type="match status" value="1"/>
</dbReference>
<keyword evidence="2" id="KW-0808">Transferase</keyword>
<evidence type="ECO:0000256" key="4">
    <source>
        <dbReference type="ARBA" id="ARBA00022777"/>
    </source>
</evidence>
<comment type="caution">
    <text evidence="10">The sequence shown here is derived from an EMBL/GenBank/DDBJ whole genome shotgun (WGS) entry which is preliminary data.</text>
</comment>
<evidence type="ECO:0000313" key="11">
    <source>
        <dbReference type="Proteomes" id="UP000179807"/>
    </source>
</evidence>
<comment type="similarity">
    <text evidence="7">Belongs to the protein kinase superfamily.</text>
</comment>
<dbReference type="GeneID" id="94846988"/>
<evidence type="ECO:0000256" key="1">
    <source>
        <dbReference type="ARBA" id="ARBA00022527"/>
    </source>
</evidence>
<protein>
    <submittedName>
        <fullName evidence="10">CAMK family protein kinase</fullName>
    </submittedName>
</protein>
<evidence type="ECO:0000256" key="5">
    <source>
        <dbReference type="ARBA" id="ARBA00022840"/>
    </source>
</evidence>
<organism evidence="10 11">
    <name type="scientific">Tritrichomonas foetus</name>
    <dbReference type="NCBI Taxonomy" id="1144522"/>
    <lineage>
        <taxon>Eukaryota</taxon>
        <taxon>Metamonada</taxon>
        <taxon>Parabasalia</taxon>
        <taxon>Tritrichomonadida</taxon>
        <taxon>Tritrichomonadidae</taxon>
        <taxon>Tritrichomonas</taxon>
    </lineage>
</organism>
<dbReference type="PROSITE" id="PS50011">
    <property type="entry name" value="PROTEIN_KINASE_DOM"/>
    <property type="match status" value="1"/>
</dbReference>
<dbReference type="InterPro" id="IPR008271">
    <property type="entry name" value="Ser/Thr_kinase_AS"/>
</dbReference>
<keyword evidence="5 6" id="KW-0067">ATP-binding</keyword>
<sequence>MSRAQPQQIGEYTILFEIGRGTTGKVYLCEHSQTKVKVAIKCIKKANFQKYPQLQAKIHREIALMRLLDHPHLLKLHEVCESARHIYMILEYAQHRELFDYLIAHRSLPMDVSLKFFRQIIYGLEFLHVHAICHRDLKPENILLDENDDIKIGDFGFARWMKSNIAETSCGSPHYAAPEVIRGVPYDGRAADIWSCGVILYALVVVCNFLYFIEFDF</sequence>
<evidence type="ECO:0000256" key="2">
    <source>
        <dbReference type="ARBA" id="ARBA00022679"/>
    </source>
</evidence>
<feature type="binding site" evidence="6">
    <location>
        <position position="45"/>
    </location>
    <ligand>
        <name>ATP</name>
        <dbReference type="ChEBI" id="CHEBI:30616"/>
    </ligand>
</feature>
<evidence type="ECO:0000256" key="3">
    <source>
        <dbReference type="ARBA" id="ARBA00022741"/>
    </source>
</evidence>
<dbReference type="GO" id="GO:0004674">
    <property type="term" value="F:protein serine/threonine kinase activity"/>
    <property type="evidence" value="ECO:0007669"/>
    <property type="project" value="UniProtKB-KW"/>
</dbReference>
<reference evidence="10" key="1">
    <citation type="submission" date="2016-10" db="EMBL/GenBank/DDBJ databases">
        <authorList>
            <person name="Benchimol M."/>
            <person name="Almeida L.G."/>
            <person name="Vasconcelos A.T."/>
            <person name="Perreira-Neves A."/>
            <person name="Rosa I.A."/>
            <person name="Tasca T."/>
            <person name="Bogo M.R."/>
            <person name="de Souza W."/>
        </authorList>
    </citation>
    <scope>NUCLEOTIDE SEQUENCE [LARGE SCALE GENOMIC DNA]</scope>
    <source>
        <strain evidence="10">K</strain>
    </source>
</reference>
<dbReference type="GO" id="GO:0005524">
    <property type="term" value="F:ATP binding"/>
    <property type="evidence" value="ECO:0007669"/>
    <property type="project" value="UniProtKB-UniRule"/>
</dbReference>
<name>A0A1J4J6U3_9EUKA</name>
<dbReference type="RefSeq" id="XP_068348095.1">
    <property type="nucleotide sequence ID" value="XM_068512284.1"/>
</dbReference>
<accession>A0A1J4J6U3</accession>
<dbReference type="AlphaFoldDB" id="A0A1J4J6U3"/>
<feature type="domain" description="Protein kinase" evidence="9">
    <location>
        <begin position="12"/>
        <end position="217"/>
    </location>
</feature>
<keyword evidence="8" id="KW-0472">Membrane</keyword>
<evidence type="ECO:0000259" key="9">
    <source>
        <dbReference type="PROSITE" id="PS50011"/>
    </source>
</evidence>
<dbReference type="InterPro" id="IPR011009">
    <property type="entry name" value="Kinase-like_dom_sf"/>
</dbReference>